<evidence type="ECO:0000259" key="2">
    <source>
        <dbReference type="SMART" id="SM00943"/>
    </source>
</evidence>
<gene>
    <name evidence="3" type="ORF">C9427_02225</name>
</gene>
<feature type="region of interest" description="Disordered" evidence="1">
    <location>
        <begin position="407"/>
        <end position="428"/>
    </location>
</feature>
<evidence type="ECO:0000313" key="3">
    <source>
        <dbReference type="EMBL" id="PTE12131.1"/>
    </source>
</evidence>
<dbReference type="RefSeq" id="WP_107647589.1">
    <property type="nucleotide sequence ID" value="NZ_PZJX01000004.1"/>
</dbReference>
<dbReference type="Proteomes" id="UP000240259">
    <property type="component" value="Unassembled WGS sequence"/>
</dbReference>
<dbReference type="PANTHER" id="PTHR34985:SF1">
    <property type="entry name" value="SLR0554 PROTEIN"/>
    <property type="match status" value="1"/>
</dbReference>
<comment type="caution">
    <text evidence="3">The sequence shown here is derived from an EMBL/GenBank/DDBJ whole genome shotgun (WGS) entry which is preliminary data.</text>
</comment>
<sequence length="882" mass="99610">MVFPYLSGKPVAAPTGRVPNTRKDQILLATSSKNALVLQAPQQSHADDLLFFGSVTSAPMLDTVLDSVRPLIEAGASLHWLVPFEKRPIEKDWSNASVQTEASLRATYHNNANIGIRLGEPSKTEGGYLHVFDLDIRKPELAAEAWAVVESLWPGARSLPSVISGSGGESRHLYFVTDKPLRKKTLAQSKGFEKLWDDRLQKYVVKRDWMIDLFGTGVQVVLPPSIHPDTKLPYRWERPLDLDMIGFGIGPIIPAETVEKWGVQSSVVEPSDEEDDLFDLVRSEPMDLDAAQISDILKHIPNDGAGAHYDDYVQVGMALHHQFRGSNEGFERWCEWAKQSEKFDAKNAAVRWRSFSQDSKNPVRMATLMQISANNKLKNDLDLGLDDDPFEHLPAVIPAKSDFDLSDLLGDDSPPAAKAEATDPIDPDWLSKLHRNEEGEVKSTLPNVGLIVNNDPRMRVVAAFNQFRQEIVLIAEPKRAKKKRDSSHDPVNLDGEIWKLKDPLNGDNWTDSHDTAVRNIIESKTQMKGYGIKVTDRDLRGAIDMSAQKRAFHPVKKLLESTVWDGTPRVERLFIEYLGCDDNEYNRQASLMTFVGAVARVMRPGHKFDFVPILEGAQGKGKSTFIEILGLQWYNELTGDISDPKQMVEVMQGSWILEIGELSSMARAEVNDLKAFVSRTHDKVRLAWEKRAKDFPRQCIFIGSTNDREYLRDQTGGRRFWPIVCKLVGQIDNPRLRREIMQVWAEALHIFREMEKQYQGQTLPLHLTDQAADQALVMQESRRVESSEEMLAGKIEAWLDRPIGTDDDFDDLDPDAPKAYRAETCVQQLWEEMLGRDGSVPHTEAMKIGKAMLIVGWPRTEGSVTGREINKKYGKCRVYMRP</sequence>
<dbReference type="Pfam" id="PF09250">
    <property type="entry name" value="Prim-Pol"/>
    <property type="match status" value="1"/>
</dbReference>
<dbReference type="OrthoDB" id="9763644at2"/>
<evidence type="ECO:0000313" key="4">
    <source>
        <dbReference type="Proteomes" id="UP000240259"/>
    </source>
</evidence>
<feature type="domain" description="DNA primase/polymerase bifunctional N-terminal" evidence="2">
    <location>
        <begin position="68"/>
        <end position="242"/>
    </location>
</feature>
<name>A0A2T4J2J5_9HYPH</name>
<dbReference type="InterPro" id="IPR014819">
    <property type="entry name" value="PriCT_2"/>
</dbReference>
<proteinExistence type="predicted"/>
<dbReference type="InterPro" id="IPR027417">
    <property type="entry name" value="P-loop_NTPase"/>
</dbReference>
<evidence type="ECO:0000256" key="1">
    <source>
        <dbReference type="SAM" id="MobiDB-lite"/>
    </source>
</evidence>
<protein>
    <recommendedName>
        <fullName evidence="2">DNA primase/polymerase bifunctional N-terminal domain-containing protein</fullName>
    </recommendedName>
</protein>
<dbReference type="SUPFAM" id="SSF56747">
    <property type="entry name" value="Prim-pol domain"/>
    <property type="match status" value="1"/>
</dbReference>
<dbReference type="AlphaFoldDB" id="A0A2T4J2J5"/>
<organism evidence="3 4">
    <name type="scientific">Mesorhizobium helmanticense</name>
    <dbReference type="NCBI Taxonomy" id="1776423"/>
    <lineage>
        <taxon>Bacteria</taxon>
        <taxon>Pseudomonadati</taxon>
        <taxon>Pseudomonadota</taxon>
        <taxon>Alphaproteobacteria</taxon>
        <taxon>Hyphomicrobiales</taxon>
        <taxon>Phyllobacteriaceae</taxon>
        <taxon>Mesorhizobium</taxon>
    </lineage>
</organism>
<dbReference type="InterPro" id="IPR007936">
    <property type="entry name" value="VapE-like_dom"/>
</dbReference>
<reference evidence="3 4" key="1">
    <citation type="submission" date="2018-03" db="EMBL/GenBank/DDBJ databases">
        <title>Genome sequence of the symbiotic type strain Mesorhizobium helmanticense CSLC115NT isolated from Lotus corniculatus nodules.</title>
        <authorList>
            <person name="Sannazzaro A.I."/>
            <person name="Torres Tejerizo G.A."/>
            <person name="Dip D."/>
            <person name="Caballero M."/>
            <person name="Pistorio M."/>
            <person name="Estrella M.J."/>
        </authorList>
    </citation>
    <scope>NUCLEOTIDE SEQUENCE [LARGE SCALE GENOMIC DNA]</scope>
    <source>
        <strain evidence="3 4">CSLC115N</strain>
    </source>
</reference>
<accession>A0A2T4J2J5</accession>
<dbReference type="SUPFAM" id="SSF52540">
    <property type="entry name" value="P-loop containing nucleoside triphosphate hydrolases"/>
    <property type="match status" value="1"/>
</dbReference>
<dbReference type="GO" id="GO:0016817">
    <property type="term" value="F:hydrolase activity, acting on acid anhydrides"/>
    <property type="evidence" value="ECO:0007669"/>
    <property type="project" value="InterPro"/>
</dbReference>
<dbReference type="Pfam" id="PF08707">
    <property type="entry name" value="PriCT_2"/>
    <property type="match status" value="1"/>
</dbReference>
<dbReference type="Pfam" id="PF05272">
    <property type="entry name" value="VapE-like_dom"/>
    <property type="match status" value="1"/>
</dbReference>
<dbReference type="InterPro" id="IPR015330">
    <property type="entry name" value="DNA_primase/pol_bifunc_N"/>
</dbReference>
<dbReference type="SMART" id="SM00943">
    <property type="entry name" value="Prim-Pol"/>
    <property type="match status" value="1"/>
</dbReference>
<keyword evidence="4" id="KW-1185">Reference proteome</keyword>
<dbReference type="PANTHER" id="PTHR34985">
    <property type="entry name" value="SLR0554 PROTEIN"/>
    <property type="match status" value="1"/>
</dbReference>
<dbReference type="EMBL" id="PZJX01000004">
    <property type="protein sequence ID" value="PTE12131.1"/>
    <property type="molecule type" value="Genomic_DNA"/>
</dbReference>